<dbReference type="STRING" id="375574.GCA_001418035_01356"/>
<evidence type="ECO:0000256" key="6">
    <source>
        <dbReference type="ARBA" id="ARBA00022576"/>
    </source>
</evidence>
<accession>A0A0K6GWZ8</accession>
<gene>
    <name evidence="14" type="ORF">Ga0061063_1567</name>
</gene>
<protein>
    <recommendedName>
        <fullName evidence="5">Putative 8-amino-7-oxononanoate synthase</fullName>
        <ecNumber evidence="4">2.6.1.9</ecNumber>
    </recommendedName>
</protein>
<comment type="pathway">
    <text evidence="2">Amino-acid biosynthesis; L-histidine biosynthesis; L-histidine from 5-phospho-alpha-D-ribose 1-diphosphate: step 7/9.</text>
</comment>
<feature type="domain" description="Aminotransferase class I/classII large" evidence="13">
    <location>
        <begin position="61"/>
        <end position="352"/>
    </location>
</feature>
<comment type="catalytic activity">
    <reaction evidence="11">
        <text>L-histidinol phosphate + 2-oxoglutarate = 3-(imidazol-4-yl)-2-oxopropyl phosphate + L-glutamate</text>
        <dbReference type="Rhea" id="RHEA:23744"/>
        <dbReference type="ChEBI" id="CHEBI:16810"/>
        <dbReference type="ChEBI" id="CHEBI:29985"/>
        <dbReference type="ChEBI" id="CHEBI:57766"/>
        <dbReference type="ChEBI" id="CHEBI:57980"/>
        <dbReference type="EC" id="2.6.1.9"/>
    </reaction>
</comment>
<reference evidence="15" key="1">
    <citation type="submission" date="2015-08" db="EMBL/GenBank/DDBJ databases">
        <authorList>
            <person name="Varghese N."/>
        </authorList>
    </citation>
    <scope>NUCLEOTIDE SEQUENCE [LARGE SCALE GENOMIC DNA]</scope>
    <source>
        <strain evidence="15">DSM 17901</strain>
    </source>
</reference>
<evidence type="ECO:0000256" key="8">
    <source>
        <dbReference type="ARBA" id="ARBA00022679"/>
    </source>
</evidence>
<dbReference type="PROSITE" id="PS00141">
    <property type="entry name" value="ASP_PROTEASE"/>
    <property type="match status" value="1"/>
</dbReference>
<evidence type="ECO:0000256" key="11">
    <source>
        <dbReference type="ARBA" id="ARBA00047481"/>
    </source>
</evidence>
<dbReference type="Gene3D" id="3.40.640.10">
    <property type="entry name" value="Type I PLP-dependent aspartate aminotransferase-like (Major domain)"/>
    <property type="match status" value="1"/>
</dbReference>
<keyword evidence="8 14" id="KW-0808">Transferase</keyword>
<dbReference type="GO" id="GO:0004190">
    <property type="term" value="F:aspartic-type endopeptidase activity"/>
    <property type="evidence" value="ECO:0007669"/>
    <property type="project" value="InterPro"/>
</dbReference>
<dbReference type="Pfam" id="PF00155">
    <property type="entry name" value="Aminotran_1_2"/>
    <property type="match status" value="1"/>
</dbReference>
<keyword evidence="10" id="KW-0368">Histidine biosynthesis</keyword>
<proteinExistence type="inferred from homology"/>
<dbReference type="Gene3D" id="3.90.1150.10">
    <property type="entry name" value="Aspartate Aminotransferase, domain 1"/>
    <property type="match status" value="1"/>
</dbReference>
<evidence type="ECO:0000256" key="2">
    <source>
        <dbReference type="ARBA" id="ARBA00005011"/>
    </source>
</evidence>
<dbReference type="InterPro" id="IPR001969">
    <property type="entry name" value="Aspartic_peptidase_AS"/>
</dbReference>
<dbReference type="Proteomes" id="UP000243535">
    <property type="component" value="Unassembled WGS sequence"/>
</dbReference>
<dbReference type="GO" id="GO:0004400">
    <property type="term" value="F:histidinol-phosphate transaminase activity"/>
    <property type="evidence" value="ECO:0007669"/>
    <property type="project" value="UniProtKB-EC"/>
</dbReference>
<dbReference type="SUPFAM" id="SSF53383">
    <property type="entry name" value="PLP-dependent transferases"/>
    <property type="match status" value="1"/>
</dbReference>
<dbReference type="InterPro" id="IPR015424">
    <property type="entry name" value="PyrdxlP-dep_Trfase"/>
</dbReference>
<dbReference type="InterPro" id="IPR015421">
    <property type="entry name" value="PyrdxlP-dep_Trfase_major"/>
</dbReference>
<evidence type="ECO:0000259" key="13">
    <source>
        <dbReference type="Pfam" id="PF00155"/>
    </source>
</evidence>
<dbReference type="InterPro" id="IPR050106">
    <property type="entry name" value="HistidinolP_aminotransfase"/>
</dbReference>
<dbReference type="OrthoDB" id="9813612at2"/>
<dbReference type="GO" id="GO:0000105">
    <property type="term" value="P:L-histidine biosynthetic process"/>
    <property type="evidence" value="ECO:0007669"/>
    <property type="project" value="UniProtKB-KW"/>
</dbReference>
<keyword evidence="6 14" id="KW-0032">Aminotransferase</keyword>
<evidence type="ECO:0000256" key="10">
    <source>
        <dbReference type="ARBA" id="ARBA00023102"/>
    </source>
</evidence>
<keyword evidence="7" id="KW-0028">Amino-acid biosynthesis</keyword>
<comment type="cofactor">
    <cofactor evidence="1 12">
        <name>pyridoxal 5'-phosphate</name>
        <dbReference type="ChEBI" id="CHEBI:597326"/>
    </cofactor>
</comment>
<keyword evidence="9 12" id="KW-0663">Pyridoxal phosphate</keyword>
<dbReference type="GO" id="GO:0030170">
    <property type="term" value="F:pyridoxal phosphate binding"/>
    <property type="evidence" value="ECO:0007669"/>
    <property type="project" value="InterPro"/>
</dbReference>
<dbReference type="EC" id="2.6.1.9" evidence="4"/>
<evidence type="ECO:0000256" key="9">
    <source>
        <dbReference type="ARBA" id="ARBA00022898"/>
    </source>
</evidence>
<dbReference type="RefSeq" id="WP_055433819.1">
    <property type="nucleotide sequence ID" value="NZ_CYHA01000003.1"/>
</dbReference>
<evidence type="ECO:0000313" key="14">
    <source>
        <dbReference type="EMBL" id="CUA83085.1"/>
    </source>
</evidence>
<dbReference type="AlphaFoldDB" id="A0A0K6GWZ8"/>
<sequence length="365" mass="39197">MSRFASHLADHTIVNPFPGLVRLEQTIGRPVTVRIGSNESVAEPTSPLVARFGPALAELARTYPDPYAQVLRARLAALAGVAPEEVLVDTGADSLILLALRLFCAPGDTVVTSAGTYPTFRYFAEGCGTRIEEVPYHEAQGLRRPDLAGLAERARARQARLVYLANPDNPTGWNASGDAIRTLVEALPEDCTLLLDEAYSDFCIETADRPLAGVLPGAFRLRTLSKAYALAGLRVGYAVAPAGWIDKADEIRPQFAVSSVAQAAAAAVLDEPTYSARLVSDTVQLRQTLERALSDRGLQILPSWTNFVAIRYDSAATAAARQQALWAAGVAVHRPPHPAMQDLLRVTAHPDALQTSILDGLCPTR</sequence>
<dbReference type="CDD" id="cd00609">
    <property type="entry name" value="AAT_like"/>
    <property type="match status" value="1"/>
</dbReference>
<dbReference type="PANTHER" id="PTHR43643">
    <property type="entry name" value="HISTIDINOL-PHOSPHATE AMINOTRANSFERASE 2"/>
    <property type="match status" value="1"/>
</dbReference>
<evidence type="ECO:0000256" key="5">
    <source>
        <dbReference type="ARBA" id="ARBA00021531"/>
    </source>
</evidence>
<dbReference type="InterPro" id="IPR015422">
    <property type="entry name" value="PyrdxlP-dep_Trfase_small"/>
</dbReference>
<dbReference type="EMBL" id="CYHA01000003">
    <property type="protein sequence ID" value="CUA83085.1"/>
    <property type="molecule type" value="Genomic_DNA"/>
</dbReference>
<evidence type="ECO:0000256" key="1">
    <source>
        <dbReference type="ARBA" id="ARBA00001933"/>
    </source>
</evidence>
<evidence type="ECO:0000256" key="4">
    <source>
        <dbReference type="ARBA" id="ARBA00012748"/>
    </source>
</evidence>
<comment type="similarity">
    <text evidence="3">Belongs to the class-II pyridoxal-phosphate-dependent aminotransferase family. Histidinol-phosphate aminotransferase subfamily.</text>
</comment>
<evidence type="ECO:0000256" key="12">
    <source>
        <dbReference type="RuleBase" id="RU003693"/>
    </source>
</evidence>
<dbReference type="PROSITE" id="PS00599">
    <property type="entry name" value="AA_TRANSFER_CLASS_2"/>
    <property type="match status" value="1"/>
</dbReference>
<evidence type="ECO:0000313" key="15">
    <source>
        <dbReference type="Proteomes" id="UP000243535"/>
    </source>
</evidence>
<evidence type="ECO:0000256" key="3">
    <source>
        <dbReference type="ARBA" id="ARBA00007970"/>
    </source>
</evidence>
<dbReference type="GO" id="GO:0006508">
    <property type="term" value="P:proteolysis"/>
    <property type="evidence" value="ECO:0007669"/>
    <property type="project" value="InterPro"/>
</dbReference>
<organism evidence="14 15">
    <name type="scientific">Gulbenkiania indica</name>
    <dbReference type="NCBI Taxonomy" id="375574"/>
    <lineage>
        <taxon>Bacteria</taxon>
        <taxon>Pseudomonadati</taxon>
        <taxon>Pseudomonadota</taxon>
        <taxon>Betaproteobacteria</taxon>
        <taxon>Neisseriales</taxon>
        <taxon>Chromobacteriaceae</taxon>
        <taxon>Gulbenkiania</taxon>
    </lineage>
</organism>
<dbReference type="InterPro" id="IPR004839">
    <property type="entry name" value="Aminotransferase_I/II_large"/>
</dbReference>
<dbReference type="PANTHER" id="PTHR43643:SF6">
    <property type="entry name" value="HISTIDINOL-PHOSPHATE AMINOTRANSFERASE"/>
    <property type="match status" value="1"/>
</dbReference>
<evidence type="ECO:0000256" key="7">
    <source>
        <dbReference type="ARBA" id="ARBA00022605"/>
    </source>
</evidence>
<keyword evidence="15" id="KW-1185">Reference proteome</keyword>
<dbReference type="InterPro" id="IPR001917">
    <property type="entry name" value="Aminotrans_II_pyridoxalP_BS"/>
</dbReference>
<name>A0A0K6GWZ8_9NEIS</name>